<accession>A0ABP5W5K6</accession>
<dbReference type="RefSeq" id="WP_344599236.1">
    <property type="nucleotide sequence ID" value="NZ_BAAATK010000001.1"/>
</dbReference>
<evidence type="ECO:0000256" key="5">
    <source>
        <dbReference type="PROSITE-ProRule" id="PRU00560"/>
    </source>
</evidence>
<dbReference type="Gene3D" id="3.40.50.300">
    <property type="entry name" value="P-loop containing nucleotide triphosphate hydrolases"/>
    <property type="match status" value="3"/>
</dbReference>
<comment type="caution">
    <text evidence="8">The sequence shown here is derived from an EMBL/GenBank/DDBJ whole genome shotgun (WGS) entry which is preliminary data.</text>
</comment>
<name>A0ABP5W5K6_9ACTN</name>
<evidence type="ECO:0000256" key="1">
    <source>
        <dbReference type="ARBA" id="ARBA00022741"/>
    </source>
</evidence>
<dbReference type="Pfam" id="PF13538">
    <property type="entry name" value="UvrD_C_2"/>
    <property type="match status" value="1"/>
</dbReference>
<dbReference type="Proteomes" id="UP001500460">
    <property type="component" value="Unassembled WGS sequence"/>
</dbReference>
<dbReference type="EMBL" id="BAAATK010000001">
    <property type="protein sequence ID" value="GAA2419346.1"/>
    <property type="molecule type" value="Genomic_DNA"/>
</dbReference>
<dbReference type="SUPFAM" id="SSF52540">
    <property type="entry name" value="P-loop containing nucleoside triphosphate hydrolases"/>
    <property type="match status" value="1"/>
</dbReference>
<feature type="compositionally biased region" description="Basic and acidic residues" evidence="6">
    <location>
        <begin position="13"/>
        <end position="28"/>
    </location>
</feature>
<sequence>MAAQAQQETALDSAHDSTGDSVRDQEIDVEQEHLDRVYRRLEEKIHEAEFLMHDAARRGQIGTPGALAERDAQVFRAGVHLNRLNNEFEDFLFGRIDLLPGKDGKKGPDGAYTAVEPAEGAVRPDNTADIAETLHIGRIGVLDEDYAPLVIDWRAPAAAPFYRSTPVDPGRVVRRRVIRSKGRRVLGVEDDLMRPELKAFLGGRELPVIGDGALMAALGRARSHTMRDIVASIQAEQDLVIRAPAASVTYVEGGPGTGKTAVALHRAAYLLYQDRRRYAGGILIVSPTPLLVAYTEGVLPSLGEEGQVAIRAIGSLVDGAEATLYDSPSTARAKGSSRMLKVLRKAARGALELNDSPQRLRVVAFGRRLELEADELERIRHTALGGTAPVNLLRPRARRLLLDALWGKSGAATRYTDPELAAELRSSFDEDVSGEDAFTAFLDAWWPELTPADVLAAMSDERRLGRWARRVLTPGEVRKVARSLKRDGYSVHDVALLDELQAILGTPARPRRKREPDPLDQLTGLEELMPVREETQRERAERLAQERTEYAHVIVDEAQDLTPMQWRMVGRRGRHATWTVVGDPAQSSWSDPDEAAAARDEALGTRPRRRFRLTVNYRNPAEIAELSARVLALALPGSEPPTAVRSTGVEPRFAVVGDSLAETVRAEAARLLDRVDGTVGVVVAMNRREEARRWLAGLGDRVVALGSLEAKGLEYDATVVVSPAEIADESPAGLRVLYVALTRATQQLTVVSGERDEPDAAGVPDLLRD</sequence>
<protein>
    <submittedName>
        <fullName evidence="8">AAA family ATPase</fullName>
    </submittedName>
</protein>
<dbReference type="InterPro" id="IPR000212">
    <property type="entry name" value="DNA_helicase_UvrD/REP"/>
</dbReference>
<evidence type="ECO:0000259" key="7">
    <source>
        <dbReference type="PROSITE" id="PS51198"/>
    </source>
</evidence>
<dbReference type="InterPro" id="IPR014016">
    <property type="entry name" value="UvrD-like_ATP-bd"/>
</dbReference>
<dbReference type="Pfam" id="PF13245">
    <property type="entry name" value="AAA_19"/>
    <property type="match status" value="1"/>
</dbReference>
<dbReference type="InterPro" id="IPR027785">
    <property type="entry name" value="UvrD-like_helicase_C"/>
</dbReference>
<feature type="domain" description="UvrD-like helicase ATP-binding" evidence="7">
    <location>
        <begin position="232"/>
        <end position="620"/>
    </location>
</feature>
<evidence type="ECO:0000313" key="8">
    <source>
        <dbReference type="EMBL" id="GAA2419346.1"/>
    </source>
</evidence>
<dbReference type="PANTHER" id="PTHR11070:SF45">
    <property type="entry name" value="DNA 3'-5' HELICASE"/>
    <property type="match status" value="1"/>
</dbReference>
<keyword evidence="4 5" id="KW-0067">ATP-binding</keyword>
<feature type="binding site" evidence="5">
    <location>
        <begin position="253"/>
        <end position="260"/>
    </location>
    <ligand>
        <name>ATP</name>
        <dbReference type="ChEBI" id="CHEBI:30616"/>
    </ligand>
</feature>
<evidence type="ECO:0000256" key="2">
    <source>
        <dbReference type="ARBA" id="ARBA00022801"/>
    </source>
</evidence>
<feature type="region of interest" description="Disordered" evidence="6">
    <location>
        <begin position="1"/>
        <end position="28"/>
    </location>
</feature>
<keyword evidence="3 5" id="KW-0347">Helicase</keyword>
<keyword evidence="2 5" id="KW-0378">Hydrolase</keyword>
<dbReference type="PROSITE" id="PS51198">
    <property type="entry name" value="UVRD_HELICASE_ATP_BIND"/>
    <property type="match status" value="1"/>
</dbReference>
<keyword evidence="9" id="KW-1185">Reference proteome</keyword>
<keyword evidence="1 5" id="KW-0547">Nucleotide-binding</keyword>
<evidence type="ECO:0000313" key="9">
    <source>
        <dbReference type="Proteomes" id="UP001500460"/>
    </source>
</evidence>
<evidence type="ECO:0000256" key="6">
    <source>
        <dbReference type="SAM" id="MobiDB-lite"/>
    </source>
</evidence>
<dbReference type="PANTHER" id="PTHR11070">
    <property type="entry name" value="UVRD / RECB / PCRA DNA HELICASE FAMILY MEMBER"/>
    <property type="match status" value="1"/>
</dbReference>
<feature type="compositionally biased region" description="Polar residues" evidence="6">
    <location>
        <begin position="1"/>
        <end position="10"/>
    </location>
</feature>
<organism evidence="8 9">
    <name type="scientific">Streptomyces glaucus</name>
    <dbReference type="NCBI Taxonomy" id="284029"/>
    <lineage>
        <taxon>Bacteria</taxon>
        <taxon>Bacillati</taxon>
        <taxon>Actinomycetota</taxon>
        <taxon>Actinomycetes</taxon>
        <taxon>Kitasatosporales</taxon>
        <taxon>Streptomycetaceae</taxon>
        <taxon>Streptomyces</taxon>
    </lineage>
</organism>
<evidence type="ECO:0000256" key="3">
    <source>
        <dbReference type="ARBA" id="ARBA00022806"/>
    </source>
</evidence>
<dbReference type="InterPro" id="IPR027417">
    <property type="entry name" value="P-loop_NTPase"/>
</dbReference>
<reference evidence="9" key="1">
    <citation type="journal article" date="2019" name="Int. J. Syst. Evol. Microbiol.">
        <title>The Global Catalogue of Microorganisms (GCM) 10K type strain sequencing project: providing services to taxonomists for standard genome sequencing and annotation.</title>
        <authorList>
            <consortium name="The Broad Institute Genomics Platform"/>
            <consortium name="The Broad Institute Genome Sequencing Center for Infectious Disease"/>
            <person name="Wu L."/>
            <person name="Ma J."/>
        </authorList>
    </citation>
    <scope>NUCLEOTIDE SEQUENCE [LARGE SCALE GENOMIC DNA]</scope>
    <source>
        <strain evidence="9">JCM 6922</strain>
    </source>
</reference>
<proteinExistence type="predicted"/>
<gene>
    <name evidence="8" type="ORF">GCM10010421_00220</name>
</gene>
<evidence type="ECO:0000256" key="4">
    <source>
        <dbReference type="ARBA" id="ARBA00022840"/>
    </source>
</evidence>